<evidence type="ECO:0000313" key="3">
    <source>
        <dbReference type="Proteomes" id="UP001310594"/>
    </source>
</evidence>
<comment type="caution">
    <text evidence="2">The sequence shown here is derived from an EMBL/GenBank/DDBJ whole genome shotgun (WGS) entry which is preliminary data.</text>
</comment>
<protein>
    <submittedName>
        <fullName evidence="2">Uncharacterized protein</fullName>
    </submittedName>
</protein>
<sequence>MTISYPHFLDTLGVAVGARTHIRKKYLFDYVCKTILPKLAPYLIMQKELNDRNHKSLSFQTIWRRLVTPEDGQEKKFDCERPDWTQFDRTDVCCLAVVRTMTALHNAWKLTEEYGCSVEALPKFPDCKQDYRLEAEWAYKRFLSFLISTINLPDGFLHETRDQGIGFQALEKAKKEFLAANPDFKQHLLRIMPADRLEPKRGRAVSSALSIGHENAAAVDADEEPEIIEVQPSRAEKRRRLSYVEDVLERGEPITAPVSTNFDALSGQTGGVFSSTKARDSDDVAPRSKSSATFVVVRSAPVMHSSEQADPIHDIGGASRREASATSLVERPILAVRSRQRRFPTLDIDEANPAPAPAYPGRPLEENNAALSKSIEIDVNDSTSQHGPTDDNESIIPEAANDARLRTVPLAEVPMEDLFATAIRREDPTTASSPAIQSEVDAGGDGTEEAVKVKLEADSTTQQLLDLDEDIMALAQAVEDKTREEEEAEGAMKTAPMPYMNGEVALSEEQKEFWLQHGYVKIPKCFTREASDAFTHSMWARLDADPNDKSTWPAEKINMPGHTVVPCKEFAPKAWAAMCELVGGEDKVADFCKDWKDGFIPNFGKPEYNPDDDLDLRMLDNWHNDGDWFVHFLDSPEQALLVIPLFSDIKPKGGGTALCTDGVGLVARHLYEHTDGTLANLGPRNVPELPKDHPDRRKLWNGWVQDPSVTSDESFVEATGEVGDVFLLHPFMLHSASRNLRRDIRIITNPPVSLKEPFNYDGKNPSLVEQKTLQDLGRPEGIPEWKITSPRARLVPDRIRIQEEMKRKEMENLKAKGVAVTALEGARELGGDYPS</sequence>
<dbReference type="Gene3D" id="2.60.120.620">
    <property type="entry name" value="q2cbj1_9rhob like domain"/>
    <property type="match status" value="1"/>
</dbReference>
<reference evidence="2" key="1">
    <citation type="submission" date="2023-08" db="EMBL/GenBank/DDBJ databases">
        <title>Black Yeasts Isolated from many extreme environments.</title>
        <authorList>
            <person name="Coleine C."/>
            <person name="Stajich J.E."/>
            <person name="Selbmann L."/>
        </authorList>
    </citation>
    <scope>NUCLEOTIDE SEQUENCE</scope>
    <source>
        <strain evidence="2">CCFEE 5810</strain>
    </source>
</reference>
<accession>A0AAN7VX60</accession>
<organism evidence="2 3">
    <name type="scientific">Elasticomyces elasticus</name>
    <dbReference type="NCBI Taxonomy" id="574655"/>
    <lineage>
        <taxon>Eukaryota</taxon>
        <taxon>Fungi</taxon>
        <taxon>Dikarya</taxon>
        <taxon>Ascomycota</taxon>
        <taxon>Pezizomycotina</taxon>
        <taxon>Dothideomycetes</taxon>
        <taxon>Dothideomycetidae</taxon>
        <taxon>Mycosphaerellales</taxon>
        <taxon>Teratosphaeriaceae</taxon>
        <taxon>Elasticomyces</taxon>
    </lineage>
</organism>
<gene>
    <name evidence="2" type="ORF">LTR97_001535</name>
</gene>
<feature type="region of interest" description="Disordered" evidence="1">
    <location>
        <begin position="345"/>
        <end position="365"/>
    </location>
</feature>
<dbReference type="EMBL" id="JAVRQU010000002">
    <property type="protein sequence ID" value="KAK5706545.1"/>
    <property type="molecule type" value="Genomic_DNA"/>
</dbReference>
<dbReference type="SUPFAM" id="SSF51197">
    <property type="entry name" value="Clavaminate synthase-like"/>
    <property type="match status" value="1"/>
</dbReference>
<dbReference type="AlphaFoldDB" id="A0AAN7VX60"/>
<proteinExistence type="predicted"/>
<name>A0AAN7VX60_9PEZI</name>
<evidence type="ECO:0000256" key="1">
    <source>
        <dbReference type="SAM" id="MobiDB-lite"/>
    </source>
</evidence>
<evidence type="ECO:0000313" key="2">
    <source>
        <dbReference type="EMBL" id="KAK5706545.1"/>
    </source>
</evidence>
<dbReference type="Proteomes" id="UP001310594">
    <property type="component" value="Unassembled WGS sequence"/>
</dbReference>